<dbReference type="Gene3D" id="3.40.50.1820">
    <property type="entry name" value="alpha/beta hydrolase"/>
    <property type="match status" value="1"/>
</dbReference>
<accession>A0A934IU77</accession>
<dbReference type="SUPFAM" id="SSF53474">
    <property type="entry name" value="alpha/beta-Hydrolases"/>
    <property type="match status" value="1"/>
</dbReference>
<name>A0A934IU77_9HYPH</name>
<evidence type="ECO:0000259" key="1">
    <source>
        <dbReference type="Pfam" id="PF00561"/>
    </source>
</evidence>
<sequence length="279" mass="30026">MTIAFEEGIVDGPVPLRYVRTGPKGAPVLVCLHGLRAYAHWFDEFTEVAAGDFDVIALDQRGRGGSGKAPDGDYTTAAYVADVTRLLDALAIDTATLVGHSMGGTNAINFAARHPERMDRLVIVDSAPVLAAPGLERMRSEMGRTPAAFPDRAAAEAFLGGLHARATARSLKIRLKWMVEDLADGSVGWRIDKAIFDPRMTPDPAEKTWDALKAIRCPTLIVRGGISDMITAEIVEEMAAVMADARVVEVADAGHMVIEENPEGFNAAVLPFVREMMLA</sequence>
<reference evidence="2" key="1">
    <citation type="submission" date="2020-12" db="EMBL/GenBank/DDBJ databases">
        <title>Bacterial taxonomy.</title>
        <authorList>
            <person name="Pan X."/>
        </authorList>
    </citation>
    <scope>NUCLEOTIDE SEQUENCE</scope>
    <source>
        <strain evidence="2">B2012</strain>
    </source>
</reference>
<dbReference type="InterPro" id="IPR000073">
    <property type="entry name" value="AB_hydrolase_1"/>
</dbReference>
<dbReference type="InterPro" id="IPR050228">
    <property type="entry name" value="Carboxylesterase_BioH"/>
</dbReference>
<feature type="domain" description="AB hydrolase-1" evidence="1">
    <location>
        <begin position="27"/>
        <end position="262"/>
    </location>
</feature>
<dbReference type="Proteomes" id="UP000609531">
    <property type="component" value="Unassembled WGS sequence"/>
</dbReference>
<dbReference type="EMBL" id="JAEKJA010000024">
    <property type="protein sequence ID" value="MBJ3778125.1"/>
    <property type="molecule type" value="Genomic_DNA"/>
</dbReference>
<dbReference type="GO" id="GO:0016787">
    <property type="term" value="F:hydrolase activity"/>
    <property type="evidence" value="ECO:0007669"/>
    <property type="project" value="UniProtKB-KW"/>
</dbReference>
<dbReference type="AlphaFoldDB" id="A0A934IU77"/>
<keyword evidence="2" id="KW-0378">Hydrolase</keyword>
<dbReference type="RefSeq" id="WP_198884033.1">
    <property type="nucleotide sequence ID" value="NZ_JAEKJA010000024.1"/>
</dbReference>
<protein>
    <submittedName>
        <fullName evidence="2">Alpha/beta hydrolase</fullName>
    </submittedName>
</protein>
<dbReference type="PRINTS" id="PR00111">
    <property type="entry name" value="ABHYDROLASE"/>
</dbReference>
<gene>
    <name evidence="2" type="ORF">JCR33_20660</name>
</gene>
<dbReference type="PANTHER" id="PTHR43194:SF2">
    <property type="entry name" value="PEROXISOMAL MEMBRANE PROTEIN LPX1"/>
    <property type="match status" value="1"/>
</dbReference>
<proteinExistence type="predicted"/>
<dbReference type="InterPro" id="IPR029058">
    <property type="entry name" value="AB_hydrolase_fold"/>
</dbReference>
<dbReference type="Pfam" id="PF00561">
    <property type="entry name" value="Abhydrolase_1"/>
    <property type="match status" value="1"/>
</dbReference>
<evidence type="ECO:0000313" key="3">
    <source>
        <dbReference type="Proteomes" id="UP000609531"/>
    </source>
</evidence>
<evidence type="ECO:0000313" key="2">
    <source>
        <dbReference type="EMBL" id="MBJ3778125.1"/>
    </source>
</evidence>
<keyword evidence="3" id="KW-1185">Reference proteome</keyword>
<organism evidence="2 3">
    <name type="scientific">Acuticoccus mangrovi</name>
    <dbReference type="NCBI Taxonomy" id="2796142"/>
    <lineage>
        <taxon>Bacteria</taxon>
        <taxon>Pseudomonadati</taxon>
        <taxon>Pseudomonadota</taxon>
        <taxon>Alphaproteobacteria</taxon>
        <taxon>Hyphomicrobiales</taxon>
        <taxon>Amorphaceae</taxon>
        <taxon>Acuticoccus</taxon>
    </lineage>
</organism>
<dbReference type="PANTHER" id="PTHR43194">
    <property type="entry name" value="HYDROLASE ALPHA/BETA FOLD FAMILY"/>
    <property type="match status" value="1"/>
</dbReference>
<comment type="caution">
    <text evidence="2">The sequence shown here is derived from an EMBL/GenBank/DDBJ whole genome shotgun (WGS) entry which is preliminary data.</text>
</comment>